<sequence length="220" mass="24769">MGRSWLNSGQSSKMQFGREVSLMVAAMLVAMATTTPAETTQDLVDSHMRNLQQNRRIVQMLRDLLVQLDGDMETVHPTSAMVQITALQAIAEKLWFNSQWGRSFRLHMVRKQTAILLFRSSLDTNKYPRSSHTVIILYTYGARTVAVSYCRDCPVHRDRRYDVCPPQELVSPTKPYNSPSPPESSAVKRSECIVVLLITMSDTLSSSSDEDIVVAAMLLE</sequence>
<proteinExistence type="predicted"/>
<accession>A0A7R9JXP1</accession>
<dbReference type="EMBL" id="OE840898">
    <property type="protein sequence ID" value="CAD7593155.1"/>
    <property type="molecule type" value="Genomic_DNA"/>
</dbReference>
<evidence type="ECO:0000313" key="1">
    <source>
        <dbReference type="EMBL" id="CAD7593155.1"/>
    </source>
</evidence>
<reference evidence="1" key="1">
    <citation type="submission" date="2020-11" db="EMBL/GenBank/DDBJ databases">
        <authorList>
            <person name="Tran Van P."/>
        </authorList>
    </citation>
    <scope>NUCLEOTIDE SEQUENCE</scope>
</reference>
<protein>
    <submittedName>
        <fullName evidence="1">Uncharacterized protein</fullName>
    </submittedName>
</protein>
<gene>
    <name evidence="1" type="ORF">TGEB3V08_LOCUS5208</name>
</gene>
<dbReference type="AlphaFoldDB" id="A0A7R9JXP1"/>
<name>A0A7R9JXP1_TIMGE</name>
<organism evidence="1">
    <name type="scientific">Timema genevievae</name>
    <name type="common">Walking stick</name>
    <dbReference type="NCBI Taxonomy" id="629358"/>
    <lineage>
        <taxon>Eukaryota</taxon>
        <taxon>Metazoa</taxon>
        <taxon>Ecdysozoa</taxon>
        <taxon>Arthropoda</taxon>
        <taxon>Hexapoda</taxon>
        <taxon>Insecta</taxon>
        <taxon>Pterygota</taxon>
        <taxon>Neoptera</taxon>
        <taxon>Polyneoptera</taxon>
        <taxon>Phasmatodea</taxon>
        <taxon>Timematodea</taxon>
        <taxon>Timematoidea</taxon>
        <taxon>Timematidae</taxon>
        <taxon>Timema</taxon>
    </lineage>
</organism>